<keyword evidence="4 9" id="KW-0479">Metal-binding</keyword>
<evidence type="ECO:0000313" key="12">
    <source>
        <dbReference type="Proteomes" id="UP001314205"/>
    </source>
</evidence>
<dbReference type="FunFam" id="3.20.20.140:FF:000035">
    <property type="entry name" value="Probable amp deaminase"/>
    <property type="match status" value="1"/>
</dbReference>
<dbReference type="GO" id="GO:0032264">
    <property type="term" value="P:IMP salvage"/>
    <property type="evidence" value="ECO:0007669"/>
    <property type="project" value="InterPro"/>
</dbReference>
<evidence type="ECO:0000256" key="10">
    <source>
        <dbReference type="SAM" id="MobiDB-lite"/>
    </source>
</evidence>
<comment type="catalytic activity">
    <reaction evidence="9">
        <text>AMP + H2O + H(+) = IMP + NH4(+)</text>
        <dbReference type="Rhea" id="RHEA:14777"/>
        <dbReference type="ChEBI" id="CHEBI:15377"/>
        <dbReference type="ChEBI" id="CHEBI:15378"/>
        <dbReference type="ChEBI" id="CHEBI:28938"/>
        <dbReference type="ChEBI" id="CHEBI:58053"/>
        <dbReference type="ChEBI" id="CHEBI:456215"/>
        <dbReference type="EC" id="3.5.4.6"/>
    </reaction>
</comment>
<evidence type="ECO:0000256" key="1">
    <source>
        <dbReference type="ARBA" id="ARBA00001947"/>
    </source>
</evidence>
<dbReference type="Proteomes" id="UP001314205">
    <property type="component" value="Unassembled WGS sequence"/>
</dbReference>
<evidence type="ECO:0000256" key="9">
    <source>
        <dbReference type="PIRNR" id="PIRNR001251"/>
    </source>
</evidence>
<comment type="similarity">
    <text evidence="3 9">Belongs to the metallo-dependent hydrolases superfamily. Adenosine and AMP deaminases family.</text>
</comment>
<comment type="function">
    <text evidence="8">AMP deaminase plays a critical role in energy metabolism. Catalyzes the deamination of AMP to IMP and plays an important role in the purine nucleotide cycle.</text>
</comment>
<evidence type="ECO:0000256" key="5">
    <source>
        <dbReference type="ARBA" id="ARBA00022801"/>
    </source>
</evidence>
<keyword evidence="5 9" id="KW-0378">Hydrolase</keyword>
<dbReference type="InterPro" id="IPR032466">
    <property type="entry name" value="Metal_Hydrolase"/>
</dbReference>
<evidence type="ECO:0000256" key="3">
    <source>
        <dbReference type="ARBA" id="ARBA00006676"/>
    </source>
</evidence>
<dbReference type="AlphaFoldDB" id="A0AAV1KLK5"/>
<protein>
    <recommendedName>
        <fullName evidence="9">AMP deaminase</fullName>
        <ecNumber evidence="9">3.5.4.6</ecNumber>
    </recommendedName>
</protein>
<dbReference type="GO" id="GO:0005829">
    <property type="term" value="C:cytosol"/>
    <property type="evidence" value="ECO:0007669"/>
    <property type="project" value="TreeGrafter"/>
</dbReference>
<dbReference type="Gene3D" id="4.10.800.20">
    <property type="match status" value="1"/>
</dbReference>
<evidence type="ECO:0000256" key="6">
    <source>
        <dbReference type="ARBA" id="ARBA00022833"/>
    </source>
</evidence>
<dbReference type="GO" id="GO:0046033">
    <property type="term" value="P:AMP metabolic process"/>
    <property type="evidence" value="ECO:0007669"/>
    <property type="project" value="TreeGrafter"/>
</dbReference>
<keyword evidence="6" id="KW-0862">Zinc</keyword>
<name>A0AAV1KLK5_9NEOP</name>
<dbReference type="PANTHER" id="PTHR11359">
    <property type="entry name" value="AMP DEAMINASE"/>
    <property type="match status" value="1"/>
</dbReference>
<dbReference type="NCBIfam" id="TIGR01429">
    <property type="entry name" value="AMP_deaminase"/>
    <property type="match status" value="1"/>
</dbReference>
<dbReference type="Pfam" id="PF19326">
    <property type="entry name" value="AMP_deaminase"/>
    <property type="match status" value="1"/>
</dbReference>
<evidence type="ECO:0000256" key="4">
    <source>
        <dbReference type="ARBA" id="ARBA00022723"/>
    </source>
</evidence>
<feature type="compositionally biased region" description="Basic and acidic residues" evidence="10">
    <location>
        <begin position="1"/>
        <end position="12"/>
    </location>
</feature>
<comment type="caution">
    <text evidence="11">The sequence shown here is derived from an EMBL/GenBank/DDBJ whole genome shotgun (WGS) entry which is preliminary data.</text>
</comment>
<dbReference type="FunFam" id="4.10.800.20:FF:000001">
    <property type="entry name" value="AMP deaminase"/>
    <property type="match status" value="1"/>
</dbReference>
<evidence type="ECO:0000256" key="2">
    <source>
        <dbReference type="ARBA" id="ARBA00004955"/>
    </source>
</evidence>
<evidence type="ECO:0000256" key="7">
    <source>
        <dbReference type="ARBA" id="ARBA00023080"/>
    </source>
</evidence>
<dbReference type="InterPro" id="IPR006329">
    <property type="entry name" value="AMPD"/>
</dbReference>
<dbReference type="Gene3D" id="3.20.20.140">
    <property type="entry name" value="Metal-dependent hydrolases"/>
    <property type="match status" value="1"/>
</dbReference>
<dbReference type="EMBL" id="CAVLGL010000057">
    <property type="protein sequence ID" value="CAK1583940.1"/>
    <property type="molecule type" value="Genomic_DNA"/>
</dbReference>
<organism evidence="11 12">
    <name type="scientific">Parnassius mnemosyne</name>
    <name type="common">clouded apollo</name>
    <dbReference type="NCBI Taxonomy" id="213953"/>
    <lineage>
        <taxon>Eukaryota</taxon>
        <taxon>Metazoa</taxon>
        <taxon>Ecdysozoa</taxon>
        <taxon>Arthropoda</taxon>
        <taxon>Hexapoda</taxon>
        <taxon>Insecta</taxon>
        <taxon>Pterygota</taxon>
        <taxon>Neoptera</taxon>
        <taxon>Endopterygota</taxon>
        <taxon>Lepidoptera</taxon>
        <taxon>Glossata</taxon>
        <taxon>Ditrysia</taxon>
        <taxon>Papilionoidea</taxon>
        <taxon>Papilionidae</taxon>
        <taxon>Parnassiinae</taxon>
        <taxon>Parnassini</taxon>
        <taxon>Parnassius</taxon>
        <taxon>Driopa</taxon>
    </lineage>
</organism>
<keyword evidence="12" id="KW-1185">Reference proteome</keyword>
<proteinExistence type="inferred from homology"/>
<dbReference type="PANTHER" id="PTHR11359:SF0">
    <property type="entry name" value="AMP DEAMINASE"/>
    <property type="match status" value="1"/>
</dbReference>
<evidence type="ECO:0000256" key="8">
    <source>
        <dbReference type="ARBA" id="ARBA00054146"/>
    </source>
</evidence>
<comment type="cofactor">
    <cofactor evidence="1 9">
        <name>Zn(2+)</name>
        <dbReference type="ChEBI" id="CHEBI:29105"/>
    </cofactor>
</comment>
<dbReference type="SUPFAM" id="SSF51556">
    <property type="entry name" value="Metallo-dependent hydrolases"/>
    <property type="match status" value="1"/>
</dbReference>
<sequence length="766" mass="88359">MKDSRTNMKRTEPSSPGPIPGDNGKYNMDFQRVSVHGIHTTGVPLEELSAAASFLTEALDLRRRYMEVSNQSFPLDLASFLSAHKTSSSSRYHLSPNIVKAMKEWDYGAVDMYLQMAPPSNDNLAYQFDDTPSKWSPSTISMAHEMASAGPDKMSSNVKVSLESQEDTEANLQENPDPWSCVVPPDKNYVYRWHSGVVRIYRNENDVQASQAMNYQCVPFSQYVEDLNKLGAMNVNGPLKSFCFRRLSYLFSKFKMHVLLNEIHELALQKAVPHRDFYNIRKVDTHIHAASCMTQKHLVRFMKRALRERAGERVAMRGGRARTLRSLFRDMRLDAHDLNVDLLDVHADRNTFHRFDKFNAKYNPVGESVLREVFLKTDNYMNGEYFATIIKEVIADLADSKYTYVEPRLSIYCKRADEWSRLASWAIRHEMHSPHVRWLVQVPRLYDIYRNKRLLKNFQEFLNNLFDPLFQVSIDPSTNIELHKFLTHVIGFDSVDDESKPENPYPNETMKRPDKWDDEENPPYAYYLYYMYANMTVLNQIRKEQGLNTFVLRPHCGEAGPNAHLSAGFLLAQNISHGLMLRKFPVLQYLYYLAQIYIAMSPLSNNSLFLRYHRNPLPDFFARGLCVTLSTDDPLQFHYTREPLMEEYSIAAQAWKLSSCDMCELARNSVLMSGFPHEMKQRWLGAAYARAGPAGNDMARTNVPAVRLAYRHETLLHEMRNLFAVSARLPSLSTLFKVNTSLCLLYTTREVTLTKCSSTSIAVRRT</sequence>
<gene>
    <name evidence="11" type="ORF">PARMNEM_LOCUS5275</name>
</gene>
<reference evidence="11 12" key="1">
    <citation type="submission" date="2023-11" db="EMBL/GenBank/DDBJ databases">
        <authorList>
            <person name="Hedman E."/>
            <person name="Englund M."/>
            <person name="Stromberg M."/>
            <person name="Nyberg Akerstrom W."/>
            <person name="Nylinder S."/>
            <person name="Jareborg N."/>
            <person name="Kallberg Y."/>
            <person name="Kronander E."/>
        </authorList>
    </citation>
    <scope>NUCLEOTIDE SEQUENCE [LARGE SCALE GENOMIC DNA]</scope>
</reference>
<comment type="pathway">
    <text evidence="2">Purine metabolism; IMP biosynthesis via salvage pathway; IMP from AMP: step 1/1.</text>
</comment>
<evidence type="ECO:0000313" key="11">
    <source>
        <dbReference type="EMBL" id="CAK1583940.1"/>
    </source>
</evidence>
<dbReference type="GO" id="GO:0046872">
    <property type="term" value="F:metal ion binding"/>
    <property type="evidence" value="ECO:0007669"/>
    <property type="project" value="UniProtKB-KW"/>
</dbReference>
<accession>A0AAV1KLK5</accession>
<dbReference type="GO" id="GO:0003876">
    <property type="term" value="F:AMP deaminase activity"/>
    <property type="evidence" value="ECO:0007669"/>
    <property type="project" value="UniProtKB-EC"/>
</dbReference>
<dbReference type="PIRSF" id="PIRSF001251">
    <property type="entry name" value="AMP_deaminase_met"/>
    <property type="match status" value="1"/>
</dbReference>
<dbReference type="EC" id="3.5.4.6" evidence="9"/>
<feature type="region of interest" description="Disordered" evidence="10">
    <location>
        <begin position="1"/>
        <end position="24"/>
    </location>
</feature>
<keyword evidence="7" id="KW-0546">Nucleotide metabolism</keyword>